<feature type="transmembrane region" description="Helical" evidence="8">
    <location>
        <begin position="102"/>
        <end position="119"/>
    </location>
</feature>
<evidence type="ECO:0000256" key="5">
    <source>
        <dbReference type="ARBA" id="ARBA00022692"/>
    </source>
</evidence>
<dbReference type="Proteomes" id="UP000396862">
    <property type="component" value="Unassembled WGS sequence"/>
</dbReference>
<dbReference type="AlphaFoldDB" id="A0A2P8C939"/>
<keyword evidence="5 8" id="KW-0812">Transmembrane</keyword>
<reference evidence="10 13" key="2">
    <citation type="submission" date="2019-10" db="EMBL/GenBank/DDBJ databases">
        <title>Prolixibacter strains distinguished by the presence of nitrate reductase genes were adept at nitrate-dependent anaerobic corrosion of metallic iron and carbon steel.</title>
        <authorList>
            <person name="Iino T."/>
            <person name="Shono N."/>
            <person name="Ito K."/>
            <person name="Nakamura R."/>
            <person name="Sueoka K."/>
            <person name="Harayama S."/>
            <person name="Ohkuma M."/>
        </authorList>
    </citation>
    <scope>NUCLEOTIDE SEQUENCE [LARGE SCALE GENOMIC DNA]</scope>
    <source>
        <strain evidence="10 13">MIC1-1</strain>
    </source>
</reference>
<dbReference type="OrthoDB" id="9813729at2"/>
<feature type="transmembrane region" description="Helical" evidence="8">
    <location>
        <begin position="197"/>
        <end position="216"/>
    </location>
</feature>
<dbReference type="GO" id="GO:0009103">
    <property type="term" value="P:lipopolysaccharide biosynthetic process"/>
    <property type="evidence" value="ECO:0007669"/>
    <property type="project" value="UniProtKB-ARBA"/>
</dbReference>
<reference evidence="11 12" key="1">
    <citation type="submission" date="2018-03" db="EMBL/GenBank/DDBJ databases">
        <title>Genomic Encyclopedia of Archaeal and Bacterial Type Strains, Phase II (KMG-II): from individual species to whole genera.</title>
        <authorList>
            <person name="Goeker M."/>
        </authorList>
    </citation>
    <scope>NUCLEOTIDE SEQUENCE [LARGE SCALE GENOMIC DNA]</scope>
    <source>
        <strain evidence="11 12">DSM 27267</strain>
    </source>
</reference>
<dbReference type="PANTHER" id="PTHR33908:SF11">
    <property type="entry name" value="MEMBRANE PROTEIN"/>
    <property type="match status" value="1"/>
</dbReference>
<feature type="transmembrane region" description="Helical" evidence="8">
    <location>
        <begin position="247"/>
        <end position="266"/>
    </location>
</feature>
<feature type="transmembrane region" description="Helical" evidence="8">
    <location>
        <begin position="295"/>
        <end position="313"/>
    </location>
</feature>
<keyword evidence="6 8" id="KW-1133">Transmembrane helix</keyword>
<dbReference type="RefSeq" id="WP_106543157.1">
    <property type="nucleotide sequence ID" value="NZ_BLAU01000001.1"/>
</dbReference>
<feature type="transmembrane region" description="Helical" evidence="8">
    <location>
        <begin position="154"/>
        <end position="185"/>
    </location>
</feature>
<evidence type="ECO:0000256" key="7">
    <source>
        <dbReference type="ARBA" id="ARBA00023136"/>
    </source>
</evidence>
<dbReference type="Proteomes" id="UP000240621">
    <property type="component" value="Unassembled WGS sequence"/>
</dbReference>
<organism evidence="11 12">
    <name type="scientific">Prolixibacter denitrificans</name>
    <dbReference type="NCBI Taxonomy" id="1541063"/>
    <lineage>
        <taxon>Bacteria</taxon>
        <taxon>Pseudomonadati</taxon>
        <taxon>Bacteroidota</taxon>
        <taxon>Bacteroidia</taxon>
        <taxon>Marinilabiliales</taxon>
        <taxon>Prolixibacteraceae</taxon>
        <taxon>Prolixibacter</taxon>
    </lineage>
</organism>
<feature type="domain" description="Glycosyltransferase RgtA/B/C/D-like" evidence="9">
    <location>
        <begin position="56"/>
        <end position="214"/>
    </location>
</feature>
<keyword evidence="4 11" id="KW-0808">Transferase</keyword>
<dbReference type="InterPro" id="IPR038731">
    <property type="entry name" value="RgtA/B/C-like"/>
</dbReference>
<dbReference type="PANTHER" id="PTHR33908">
    <property type="entry name" value="MANNOSYLTRANSFERASE YKCB-RELATED"/>
    <property type="match status" value="1"/>
</dbReference>
<evidence type="ECO:0000256" key="6">
    <source>
        <dbReference type="ARBA" id="ARBA00022989"/>
    </source>
</evidence>
<dbReference type="GO" id="GO:0005886">
    <property type="term" value="C:plasma membrane"/>
    <property type="evidence" value="ECO:0007669"/>
    <property type="project" value="UniProtKB-SubCell"/>
</dbReference>
<evidence type="ECO:0000256" key="4">
    <source>
        <dbReference type="ARBA" id="ARBA00022679"/>
    </source>
</evidence>
<keyword evidence="3 11" id="KW-0328">Glycosyltransferase</keyword>
<keyword evidence="7 8" id="KW-0472">Membrane</keyword>
<proteinExistence type="predicted"/>
<protein>
    <submittedName>
        <fullName evidence="11">Dolichyl-phosphate-mannose-protein mannosyltransferase</fullName>
    </submittedName>
</protein>
<dbReference type="GO" id="GO:0016763">
    <property type="term" value="F:pentosyltransferase activity"/>
    <property type="evidence" value="ECO:0007669"/>
    <property type="project" value="TreeGrafter"/>
</dbReference>
<evidence type="ECO:0000256" key="3">
    <source>
        <dbReference type="ARBA" id="ARBA00022676"/>
    </source>
</evidence>
<sequence length="516" mass="58515">MNSKKENILFGWMVAGFALTTVVIHLLTAYNYELHRDGMLYFAMGDHPATGYISTPPLIGMVSFIIRHTAGYSVFAIKLVPALLGAASLVTIGFLVREMGGRLLAVFIAEMAYLTSLAFLRSNALFQPVSFDEYFWLLTSYLFIRLINRNDEQLWPWIGFVIGIGFLAKYSISFLVLAWGISLLLSPYRKLLWSKQLILGILIGFVMILPNLIWQYEHDWPVVHHMVELQRTQLVNVTLSGFLSSQLLFHFTSFWVWIVGFLVLLIARKEKKFRPIAVTFLLVLLILILSRGKSYYTLGAYPMLFAAGGYVMEKYLTGKWKWINYALPVLSVLLLIPILPLALPVLPINKMAAYCQSAIKVAGPGIIIWEDGKVHNIPQDYADMTCWSELARLTAKAYHELTPEQQANCHIFAENYGEAGAVHFYGHAYDLPEPISFDDSYLLWAPDSLGNGAFIYINDEVGDIDKLFNSYREIGEIDDVNFRENGLKVFLCTDPKPGAQSFYAAKAEELKSMYRR</sequence>
<evidence type="ECO:0000256" key="1">
    <source>
        <dbReference type="ARBA" id="ARBA00004651"/>
    </source>
</evidence>
<feature type="transmembrane region" description="Helical" evidence="8">
    <location>
        <begin position="75"/>
        <end position="96"/>
    </location>
</feature>
<evidence type="ECO:0000313" key="10">
    <source>
        <dbReference type="EMBL" id="GET21053.1"/>
    </source>
</evidence>
<dbReference type="Pfam" id="PF13231">
    <property type="entry name" value="PMT_2"/>
    <property type="match status" value="1"/>
</dbReference>
<feature type="transmembrane region" description="Helical" evidence="8">
    <location>
        <begin position="273"/>
        <end position="289"/>
    </location>
</feature>
<name>A0A2P8C939_9BACT</name>
<evidence type="ECO:0000256" key="8">
    <source>
        <dbReference type="SAM" id="Phobius"/>
    </source>
</evidence>
<evidence type="ECO:0000313" key="12">
    <source>
        <dbReference type="Proteomes" id="UP000240621"/>
    </source>
</evidence>
<keyword evidence="13" id="KW-1185">Reference proteome</keyword>
<keyword evidence="2" id="KW-1003">Cell membrane</keyword>
<feature type="transmembrane region" description="Helical" evidence="8">
    <location>
        <begin position="7"/>
        <end position="29"/>
    </location>
</feature>
<evidence type="ECO:0000313" key="13">
    <source>
        <dbReference type="Proteomes" id="UP000396862"/>
    </source>
</evidence>
<dbReference type="EMBL" id="BLAU01000001">
    <property type="protein sequence ID" value="GET21053.1"/>
    <property type="molecule type" value="Genomic_DNA"/>
</dbReference>
<comment type="subcellular location">
    <subcellularLocation>
        <location evidence="1">Cell membrane</location>
        <topology evidence="1">Multi-pass membrane protein</topology>
    </subcellularLocation>
</comment>
<evidence type="ECO:0000313" key="11">
    <source>
        <dbReference type="EMBL" id="PSK81478.1"/>
    </source>
</evidence>
<gene>
    <name evidence="11" type="ORF">CLV93_10984</name>
    <name evidence="10" type="ORF">JCM18694_12990</name>
</gene>
<accession>A0A2P8C939</accession>
<dbReference type="EMBL" id="PYGC01000009">
    <property type="protein sequence ID" value="PSK81478.1"/>
    <property type="molecule type" value="Genomic_DNA"/>
</dbReference>
<evidence type="ECO:0000256" key="2">
    <source>
        <dbReference type="ARBA" id="ARBA00022475"/>
    </source>
</evidence>
<dbReference type="InterPro" id="IPR050297">
    <property type="entry name" value="LipidA_mod_glycosyltrf_83"/>
</dbReference>
<comment type="caution">
    <text evidence="11">The sequence shown here is derived from an EMBL/GenBank/DDBJ whole genome shotgun (WGS) entry which is preliminary data.</text>
</comment>
<evidence type="ECO:0000259" key="9">
    <source>
        <dbReference type="Pfam" id="PF13231"/>
    </source>
</evidence>
<feature type="transmembrane region" description="Helical" evidence="8">
    <location>
        <begin position="325"/>
        <end position="346"/>
    </location>
</feature>